<proteinExistence type="predicted"/>
<organism evidence="1 2">
    <name type="scientific">Penicillium cf. griseofulvum</name>
    <dbReference type="NCBI Taxonomy" id="2972120"/>
    <lineage>
        <taxon>Eukaryota</taxon>
        <taxon>Fungi</taxon>
        <taxon>Dikarya</taxon>
        <taxon>Ascomycota</taxon>
        <taxon>Pezizomycotina</taxon>
        <taxon>Eurotiomycetes</taxon>
        <taxon>Eurotiomycetidae</taxon>
        <taxon>Eurotiales</taxon>
        <taxon>Aspergillaceae</taxon>
        <taxon>Penicillium</taxon>
    </lineage>
</organism>
<keyword evidence="2" id="KW-1185">Reference proteome</keyword>
<dbReference type="Proteomes" id="UP001150879">
    <property type="component" value="Unassembled WGS sequence"/>
</dbReference>
<name>A0A9W9JMP0_9EURO</name>
<dbReference type="EMBL" id="JAPQKP010000003">
    <property type="protein sequence ID" value="KAJ5199664.1"/>
    <property type="molecule type" value="Genomic_DNA"/>
</dbReference>
<gene>
    <name evidence="1" type="ORF">N7472_004868</name>
</gene>
<reference evidence="1" key="1">
    <citation type="submission" date="2022-11" db="EMBL/GenBank/DDBJ databases">
        <authorList>
            <person name="Petersen C."/>
        </authorList>
    </citation>
    <scope>NUCLEOTIDE SEQUENCE</scope>
    <source>
        <strain evidence="1">IBT 16849</strain>
    </source>
</reference>
<comment type="caution">
    <text evidence="1">The sequence shown here is derived from an EMBL/GenBank/DDBJ whole genome shotgun (WGS) entry which is preliminary data.</text>
</comment>
<evidence type="ECO:0000313" key="2">
    <source>
        <dbReference type="Proteomes" id="UP001150879"/>
    </source>
</evidence>
<reference evidence="1" key="2">
    <citation type="journal article" date="2023" name="IMA Fungus">
        <title>Comparative genomic study of the Penicillium genus elucidates a diverse pangenome and 15 lateral gene transfer events.</title>
        <authorList>
            <person name="Petersen C."/>
            <person name="Sorensen T."/>
            <person name="Nielsen M.R."/>
            <person name="Sondergaard T.E."/>
            <person name="Sorensen J.L."/>
            <person name="Fitzpatrick D.A."/>
            <person name="Frisvad J.C."/>
            <person name="Nielsen K.L."/>
        </authorList>
    </citation>
    <scope>NUCLEOTIDE SEQUENCE</scope>
    <source>
        <strain evidence="1">IBT 16849</strain>
    </source>
</reference>
<dbReference type="AlphaFoldDB" id="A0A9W9JMP0"/>
<sequence>MFRSASRPFASLPGTRSARAARYFHWITTDFITFDARGNLVTREVPVVIGNLGESYVLIEREVGIALRAASPFTSASAASAEDRFKLTFFQDSQHFGFGSSSYPRLYVPNQMPRRTETNRSPATLFLDGKMHELVLDGTPDGIIQSQILPVLWILIHNADLATFAEYANATARTLAGALTQLEDM</sequence>
<accession>A0A9W9JMP0</accession>
<protein>
    <submittedName>
        <fullName evidence="1">Uncharacterized protein</fullName>
    </submittedName>
</protein>
<dbReference type="OrthoDB" id="5330139at2759"/>
<evidence type="ECO:0000313" key="1">
    <source>
        <dbReference type="EMBL" id="KAJ5199664.1"/>
    </source>
</evidence>